<feature type="transmembrane region" description="Helical" evidence="1">
    <location>
        <begin position="146"/>
        <end position="163"/>
    </location>
</feature>
<sequence>MDKEKRAADKRAARGHKEDAILNRVLIWFGAAVVAELVLLLLNRYYVNVTTAPGEIEFAGALLKAWPVLIGVTAVGAVICLLWAIFQAKGGKKATLPGVLFGVFLTALVISVITYRFYGAGVQFLCGIVPVAAVLALVYYLYQHEFFLVTILSALGLLGLWLFRRAGGAHDTLVYAYLAALAVILVAAVLGCRALAAQGGAMKLWGEKRQIFPHSASYGMIYLTCAVVAVAVAAGFLLGTAAAYYLIFALVGWLFIMAVYYTVKLM</sequence>
<comment type="caution">
    <text evidence="2">The sequence shown here is derived from an EMBL/GenBank/DDBJ whole genome shotgun (WGS) entry which is preliminary data.</text>
</comment>
<accession>A0A9D2CDF1</accession>
<name>A0A9D2CDF1_9FIRM</name>
<feature type="transmembrane region" description="Helical" evidence="1">
    <location>
        <begin position="217"/>
        <end position="237"/>
    </location>
</feature>
<evidence type="ECO:0000256" key="1">
    <source>
        <dbReference type="SAM" id="Phobius"/>
    </source>
</evidence>
<reference evidence="2" key="2">
    <citation type="submission" date="2021-04" db="EMBL/GenBank/DDBJ databases">
        <authorList>
            <person name="Gilroy R."/>
        </authorList>
    </citation>
    <scope>NUCLEOTIDE SEQUENCE</scope>
    <source>
        <strain evidence="2">CHK33-7979</strain>
    </source>
</reference>
<feature type="transmembrane region" description="Helical" evidence="1">
    <location>
        <begin position="66"/>
        <end position="86"/>
    </location>
</feature>
<proteinExistence type="predicted"/>
<feature type="transmembrane region" description="Helical" evidence="1">
    <location>
        <begin position="243"/>
        <end position="263"/>
    </location>
</feature>
<gene>
    <name evidence="2" type="ORF">H9826_02965</name>
</gene>
<keyword evidence="1" id="KW-0472">Membrane</keyword>
<protein>
    <submittedName>
        <fullName evidence="2">Uncharacterized protein</fullName>
    </submittedName>
</protein>
<keyword evidence="1" id="KW-1133">Transmembrane helix</keyword>
<evidence type="ECO:0000313" key="3">
    <source>
        <dbReference type="Proteomes" id="UP000886824"/>
    </source>
</evidence>
<dbReference type="AlphaFoldDB" id="A0A9D2CDF1"/>
<feature type="transmembrane region" description="Helical" evidence="1">
    <location>
        <begin position="121"/>
        <end position="141"/>
    </location>
</feature>
<feature type="transmembrane region" description="Helical" evidence="1">
    <location>
        <begin position="98"/>
        <end position="115"/>
    </location>
</feature>
<organism evidence="2 3">
    <name type="scientific">Candidatus Intestinimonas merdavium</name>
    <dbReference type="NCBI Taxonomy" id="2838622"/>
    <lineage>
        <taxon>Bacteria</taxon>
        <taxon>Bacillati</taxon>
        <taxon>Bacillota</taxon>
        <taxon>Clostridia</taxon>
        <taxon>Eubacteriales</taxon>
        <taxon>Intestinimonas</taxon>
    </lineage>
</organism>
<dbReference type="EMBL" id="DXCX01000031">
    <property type="protein sequence ID" value="HIY72927.1"/>
    <property type="molecule type" value="Genomic_DNA"/>
</dbReference>
<feature type="transmembrane region" description="Helical" evidence="1">
    <location>
        <begin position="21"/>
        <end position="46"/>
    </location>
</feature>
<reference evidence="2" key="1">
    <citation type="journal article" date="2021" name="PeerJ">
        <title>Extensive microbial diversity within the chicken gut microbiome revealed by metagenomics and culture.</title>
        <authorList>
            <person name="Gilroy R."/>
            <person name="Ravi A."/>
            <person name="Getino M."/>
            <person name="Pursley I."/>
            <person name="Horton D.L."/>
            <person name="Alikhan N.F."/>
            <person name="Baker D."/>
            <person name="Gharbi K."/>
            <person name="Hall N."/>
            <person name="Watson M."/>
            <person name="Adriaenssens E.M."/>
            <person name="Foster-Nyarko E."/>
            <person name="Jarju S."/>
            <person name="Secka A."/>
            <person name="Antonio M."/>
            <person name="Oren A."/>
            <person name="Chaudhuri R.R."/>
            <person name="La Ragione R."/>
            <person name="Hildebrand F."/>
            <person name="Pallen M.J."/>
        </authorList>
    </citation>
    <scope>NUCLEOTIDE SEQUENCE</scope>
    <source>
        <strain evidence="2">CHK33-7979</strain>
    </source>
</reference>
<feature type="transmembrane region" description="Helical" evidence="1">
    <location>
        <begin position="175"/>
        <end position="196"/>
    </location>
</feature>
<keyword evidence="1" id="KW-0812">Transmembrane</keyword>
<dbReference type="Proteomes" id="UP000886824">
    <property type="component" value="Unassembled WGS sequence"/>
</dbReference>
<evidence type="ECO:0000313" key="2">
    <source>
        <dbReference type="EMBL" id="HIY72927.1"/>
    </source>
</evidence>